<dbReference type="Gene3D" id="1.25.40.20">
    <property type="entry name" value="Ankyrin repeat-containing domain"/>
    <property type="match status" value="2"/>
</dbReference>
<accession>A0A518HRJ7</accession>
<name>A0A518HRJ7_9BACT</name>
<evidence type="ECO:0000256" key="1">
    <source>
        <dbReference type="ARBA" id="ARBA00022737"/>
    </source>
</evidence>
<protein>
    <submittedName>
        <fullName evidence="5">Ankyrin repeats (3 copies)</fullName>
    </submittedName>
</protein>
<sequence length="206" mass="21836" precursor="true">MPTRLTSCPHVLATTLWLVALLLTVGCTAETSDSGTDAAPESETATDALYSPEAFRLAAHDGKLRVVELCLESGMDVNEADSNGQTPLSMAAYNGHDAVVKLLLKHNATVDSRDRNGMTPLIHAASGPAPTTVEILLDAGADINAVDNGEHWTALMMAAAEGQAEVVEVLLKRGAKKEMVDIDGESAAYFARQHGHTKLAERLEAF</sequence>
<dbReference type="Pfam" id="PF12796">
    <property type="entry name" value="Ank_2"/>
    <property type="match status" value="1"/>
</dbReference>
<dbReference type="KEGG" id="snep:Enr13x_33370"/>
<keyword evidence="4" id="KW-0732">Signal</keyword>
<dbReference type="PRINTS" id="PR01415">
    <property type="entry name" value="ANKYRIN"/>
</dbReference>
<dbReference type="InterPro" id="IPR036770">
    <property type="entry name" value="Ankyrin_rpt-contain_sf"/>
</dbReference>
<keyword evidence="6" id="KW-1185">Reference proteome</keyword>
<feature type="chain" id="PRO_5022199545" evidence="4">
    <location>
        <begin position="30"/>
        <end position="206"/>
    </location>
</feature>
<keyword evidence="1" id="KW-0677">Repeat</keyword>
<evidence type="ECO:0000313" key="6">
    <source>
        <dbReference type="Proteomes" id="UP000319004"/>
    </source>
</evidence>
<dbReference type="PROSITE" id="PS50088">
    <property type="entry name" value="ANK_REPEAT"/>
    <property type="match status" value="3"/>
</dbReference>
<evidence type="ECO:0000256" key="2">
    <source>
        <dbReference type="ARBA" id="ARBA00023043"/>
    </source>
</evidence>
<dbReference type="PANTHER" id="PTHR24171:SF9">
    <property type="entry name" value="ANKYRIN REPEAT DOMAIN-CONTAINING PROTEIN 39"/>
    <property type="match status" value="1"/>
</dbReference>
<dbReference type="Proteomes" id="UP000319004">
    <property type="component" value="Chromosome"/>
</dbReference>
<dbReference type="RefSeq" id="WP_145387661.1">
    <property type="nucleotide sequence ID" value="NZ_CP037423.1"/>
</dbReference>
<dbReference type="AlphaFoldDB" id="A0A518HRJ7"/>
<dbReference type="InterPro" id="IPR002110">
    <property type="entry name" value="Ankyrin_rpt"/>
</dbReference>
<dbReference type="EMBL" id="CP037423">
    <property type="protein sequence ID" value="QDV43480.1"/>
    <property type="molecule type" value="Genomic_DNA"/>
</dbReference>
<dbReference type="Pfam" id="PF00023">
    <property type="entry name" value="Ank"/>
    <property type="match status" value="1"/>
</dbReference>
<dbReference type="SMART" id="SM00248">
    <property type="entry name" value="ANK"/>
    <property type="match status" value="4"/>
</dbReference>
<dbReference type="PROSITE" id="PS51257">
    <property type="entry name" value="PROKAR_LIPOPROTEIN"/>
    <property type="match status" value="1"/>
</dbReference>
<evidence type="ECO:0000256" key="4">
    <source>
        <dbReference type="SAM" id="SignalP"/>
    </source>
</evidence>
<evidence type="ECO:0000256" key="3">
    <source>
        <dbReference type="PROSITE-ProRule" id="PRU00023"/>
    </source>
</evidence>
<organism evidence="5 6">
    <name type="scientific">Stieleria neptunia</name>
    <dbReference type="NCBI Taxonomy" id="2527979"/>
    <lineage>
        <taxon>Bacteria</taxon>
        <taxon>Pseudomonadati</taxon>
        <taxon>Planctomycetota</taxon>
        <taxon>Planctomycetia</taxon>
        <taxon>Pirellulales</taxon>
        <taxon>Pirellulaceae</taxon>
        <taxon>Stieleria</taxon>
    </lineage>
</organism>
<proteinExistence type="predicted"/>
<dbReference type="SUPFAM" id="SSF48403">
    <property type="entry name" value="Ankyrin repeat"/>
    <property type="match status" value="1"/>
</dbReference>
<keyword evidence="2 3" id="KW-0040">ANK repeat</keyword>
<gene>
    <name evidence="5" type="ORF">Enr13x_33370</name>
</gene>
<dbReference type="OrthoDB" id="281799at2"/>
<evidence type="ECO:0000313" key="5">
    <source>
        <dbReference type="EMBL" id="QDV43480.1"/>
    </source>
</evidence>
<feature type="repeat" description="ANK" evidence="3">
    <location>
        <begin position="150"/>
        <end position="182"/>
    </location>
</feature>
<feature type="repeat" description="ANK" evidence="3">
    <location>
        <begin position="83"/>
        <end position="115"/>
    </location>
</feature>
<dbReference type="PANTHER" id="PTHR24171">
    <property type="entry name" value="ANKYRIN REPEAT DOMAIN-CONTAINING PROTEIN 39-RELATED"/>
    <property type="match status" value="1"/>
</dbReference>
<feature type="repeat" description="ANK" evidence="3">
    <location>
        <begin position="116"/>
        <end position="148"/>
    </location>
</feature>
<reference evidence="5 6" key="1">
    <citation type="submission" date="2019-03" db="EMBL/GenBank/DDBJ databases">
        <title>Deep-cultivation of Planctomycetes and their phenomic and genomic characterization uncovers novel biology.</title>
        <authorList>
            <person name="Wiegand S."/>
            <person name="Jogler M."/>
            <person name="Boedeker C."/>
            <person name="Pinto D."/>
            <person name="Vollmers J."/>
            <person name="Rivas-Marin E."/>
            <person name="Kohn T."/>
            <person name="Peeters S.H."/>
            <person name="Heuer A."/>
            <person name="Rast P."/>
            <person name="Oberbeckmann S."/>
            <person name="Bunk B."/>
            <person name="Jeske O."/>
            <person name="Meyerdierks A."/>
            <person name="Storesund J.E."/>
            <person name="Kallscheuer N."/>
            <person name="Luecker S."/>
            <person name="Lage O.M."/>
            <person name="Pohl T."/>
            <person name="Merkel B.J."/>
            <person name="Hornburger P."/>
            <person name="Mueller R.-W."/>
            <person name="Bruemmer F."/>
            <person name="Labrenz M."/>
            <person name="Spormann A.M."/>
            <person name="Op den Camp H."/>
            <person name="Overmann J."/>
            <person name="Amann R."/>
            <person name="Jetten M.S.M."/>
            <person name="Mascher T."/>
            <person name="Medema M.H."/>
            <person name="Devos D.P."/>
            <person name="Kaster A.-K."/>
            <person name="Ovreas L."/>
            <person name="Rohde M."/>
            <person name="Galperin M.Y."/>
            <person name="Jogler C."/>
        </authorList>
    </citation>
    <scope>NUCLEOTIDE SEQUENCE [LARGE SCALE GENOMIC DNA]</scope>
    <source>
        <strain evidence="5 6">Enr13</strain>
    </source>
</reference>
<dbReference type="PROSITE" id="PS50297">
    <property type="entry name" value="ANK_REP_REGION"/>
    <property type="match status" value="3"/>
</dbReference>
<feature type="signal peptide" evidence="4">
    <location>
        <begin position="1"/>
        <end position="29"/>
    </location>
</feature>